<evidence type="ECO:0000313" key="2">
    <source>
        <dbReference type="Proteomes" id="UP000278746"/>
    </source>
</evidence>
<keyword evidence="2" id="KW-1185">Reference proteome</keyword>
<dbReference type="EMBL" id="RHIB01000001">
    <property type="protein sequence ID" value="RNA68452.1"/>
    <property type="molecule type" value="Genomic_DNA"/>
</dbReference>
<organism evidence="1 2">
    <name type="scientific">Alteribacter keqinensis</name>
    <dbReference type="NCBI Taxonomy" id="2483800"/>
    <lineage>
        <taxon>Bacteria</taxon>
        <taxon>Bacillati</taxon>
        <taxon>Bacillota</taxon>
        <taxon>Bacilli</taxon>
        <taxon>Bacillales</taxon>
        <taxon>Bacillaceae</taxon>
        <taxon>Alteribacter</taxon>
    </lineage>
</organism>
<dbReference type="AlphaFoldDB" id="A0A3M7TTY6"/>
<protein>
    <submittedName>
        <fullName evidence="1">Uncharacterized protein</fullName>
    </submittedName>
</protein>
<dbReference type="Proteomes" id="UP000278746">
    <property type="component" value="Unassembled WGS sequence"/>
</dbReference>
<reference evidence="1 2" key="1">
    <citation type="submission" date="2018-10" db="EMBL/GenBank/DDBJ databases">
        <title>Bacillus Keqinensis sp. nov., a moderately halophilic bacterium isolated from a saline-alkaline lake.</title>
        <authorList>
            <person name="Wang H."/>
        </authorList>
    </citation>
    <scope>NUCLEOTIDE SEQUENCE [LARGE SCALE GENOMIC DNA]</scope>
    <source>
        <strain evidence="1 2">KQ-3</strain>
    </source>
</reference>
<evidence type="ECO:0000313" key="1">
    <source>
        <dbReference type="EMBL" id="RNA68452.1"/>
    </source>
</evidence>
<comment type="caution">
    <text evidence="1">The sequence shown here is derived from an EMBL/GenBank/DDBJ whole genome shotgun (WGS) entry which is preliminary data.</text>
</comment>
<name>A0A3M7TTY6_9BACI</name>
<gene>
    <name evidence="1" type="ORF">EBO34_00295</name>
</gene>
<sequence length="83" mass="9174">MSFIFRGGAGEPPHFVAGSLLAPTSAGVFGHSGWNESYSQNKIKEKSFIGFDLRCIANGKFYFEEEPSKSDVIPNRTCVSNRR</sequence>
<accession>A0A3M7TTY6</accession>
<proteinExistence type="predicted"/>